<evidence type="ECO:0000256" key="1">
    <source>
        <dbReference type="SAM" id="MobiDB-lite"/>
    </source>
</evidence>
<feature type="compositionally biased region" description="Basic and acidic residues" evidence="1">
    <location>
        <begin position="135"/>
        <end position="147"/>
    </location>
</feature>
<reference evidence="2 3" key="1">
    <citation type="submission" date="2019-03" db="EMBL/GenBank/DDBJ databases">
        <title>Draft genome sequences of novel Actinobacteria.</title>
        <authorList>
            <person name="Sahin N."/>
            <person name="Ay H."/>
            <person name="Saygin H."/>
        </authorList>
    </citation>
    <scope>NUCLEOTIDE SEQUENCE [LARGE SCALE GENOMIC DNA]</scope>
    <source>
        <strain evidence="2 3">7K502</strain>
    </source>
</reference>
<dbReference type="Proteomes" id="UP000294947">
    <property type="component" value="Unassembled WGS sequence"/>
</dbReference>
<evidence type="ECO:0000313" key="3">
    <source>
        <dbReference type="Proteomes" id="UP000294947"/>
    </source>
</evidence>
<feature type="compositionally biased region" description="Basic and acidic residues" evidence="1">
    <location>
        <begin position="10"/>
        <end position="22"/>
    </location>
</feature>
<dbReference type="EMBL" id="SMKW01000101">
    <property type="protein sequence ID" value="TDD37042.1"/>
    <property type="molecule type" value="Genomic_DNA"/>
</dbReference>
<organism evidence="2 3">
    <name type="scientific">Saccharopolyspora elongata</name>
    <dbReference type="NCBI Taxonomy" id="2530387"/>
    <lineage>
        <taxon>Bacteria</taxon>
        <taxon>Bacillati</taxon>
        <taxon>Actinomycetota</taxon>
        <taxon>Actinomycetes</taxon>
        <taxon>Pseudonocardiales</taxon>
        <taxon>Pseudonocardiaceae</taxon>
        <taxon>Saccharopolyspora</taxon>
    </lineage>
</organism>
<feature type="region of interest" description="Disordered" evidence="1">
    <location>
        <begin position="112"/>
        <end position="147"/>
    </location>
</feature>
<keyword evidence="3" id="KW-1185">Reference proteome</keyword>
<dbReference type="AlphaFoldDB" id="A0A4R4Y2G2"/>
<gene>
    <name evidence="2" type="ORF">E1288_41035</name>
</gene>
<protein>
    <submittedName>
        <fullName evidence="2">Uncharacterized protein</fullName>
    </submittedName>
</protein>
<accession>A0A4R4Y2G2</accession>
<feature type="region of interest" description="Disordered" evidence="1">
    <location>
        <begin position="1"/>
        <end position="22"/>
    </location>
</feature>
<sequence>MARASLDLPSKPDLDGHPVLDHQHPGRMLNCPTYWAASPRQPRPAATLPFAYRRSRPAYLHTPVQALLDGKPWQQRIRYDQARQLLQPLTTSSFIVISYLSAMRRSHCGAAVSDTIRSPSSAGRPETEGAVDASGAKRAEGEHREDP</sequence>
<proteinExistence type="predicted"/>
<comment type="caution">
    <text evidence="2">The sequence shown here is derived from an EMBL/GenBank/DDBJ whole genome shotgun (WGS) entry which is preliminary data.</text>
</comment>
<evidence type="ECO:0000313" key="2">
    <source>
        <dbReference type="EMBL" id="TDD37042.1"/>
    </source>
</evidence>
<name>A0A4R4Y2G2_9PSEU</name>